<gene>
    <name evidence="2" type="ORF">SMRZ_LOCUS21871</name>
</gene>
<feature type="region of interest" description="Disordered" evidence="1">
    <location>
        <begin position="1"/>
        <end position="58"/>
    </location>
</feature>
<evidence type="ECO:0000313" key="2">
    <source>
        <dbReference type="EMBL" id="VDP41095.1"/>
    </source>
</evidence>
<accession>A0A183N0P6</accession>
<proteinExistence type="predicted"/>
<keyword evidence="3" id="KW-1185">Reference proteome</keyword>
<organism evidence="2 3">
    <name type="scientific">Schistosoma margrebowiei</name>
    <dbReference type="NCBI Taxonomy" id="48269"/>
    <lineage>
        <taxon>Eukaryota</taxon>
        <taxon>Metazoa</taxon>
        <taxon>Spiralia</taxon>
        <taxon>Lophotrochozoa</taxon>
        <taxon>Platyhelminthes</taxon>
        <taxon>Trematoda</taxon>
        <taxon>Digenea</taxon>
        <taxon>Strigeidida</taxon>
        <taxon>Schistosomatoidea</taxon>
        <taxon>Schistosomatidae</taxon>
        <taxon>Schistosoma</taxon>
    </lineage>
</organism>
<dbReference type="EMBL" id="UZAI01018899">
    <property type="protein sequence ID" value="VDP41095.1"/>
    <property type="molecule type" value="Genomic_DNA"/>
</dbReference>
<name>A0A183N0P6_9TREM</name>
<sequence length="204" mass="23198">MSFEFKRTSDISTLSNKETESKFKKKHENITILKQEFSSPLDGDNDNGEQFKLSRSSTEVKSSSSHSLESLNTMKISKVSVNRQFSIPDAPIPLKFTPVNIDLLPLDLLSEKCLKSLDFIKQKRTTNEIMTIRSSVNSIETIQKNFIDGLKICLQNGDINYKNFLDPFKLLISRQIEISNYVSKISKLLKNLKPEKSDTLDSVS</sequence>
<protein>
    <submittedName>
        <fullName evidence="2">Uncharacterized protein</fullName>
    </submittedName>
</protein>
<dbReference type="AlphaFoldDB" id="A0A183N0P6"/>
<evidence type="ECO:0000313" key="3">
    <source>
        <dbReference type="Proteomes" id="UP000277204"/>
    </source>
</evidence>
<evidence type="ECO:0000256" key="1">
    <source>
        <dbReference type="SAM" id="MobiDB-lite"/>
    </source>
</evidence>
<dbReference type="Proteomes" id="UP000277204">
    <property type="component" value="Unassembled WGS sequence"/>
</dbReference>
<reference evidence="2 3" key="1">
    <citation type="submission" date="2018-11" db="EMBL/GenBank/DDBJ databases">
        <authorList>
            <consortium name="Pathogen Informatics"/>
        </authorList>
    </citation>
    <scope>NUCLEOTIDE SEQUENCE [LARGE SCALE GENOMIC DNA]</scope>
    <source>
        <strain evidence="2 3">Zambia</strain>
    </source>
</reference>